<reference evidence="3 4" key="1">
    <citation type="submission" date="2019-06" db="EMBL/GenBank/DDBJ databases">
        <title>Sequencing the genomes of 1000 actinobacteria strains.</title>
        <authorList>
            <person name="Klenk H.-P."/>
        </authorList>
    </citation>
    <scope>NUCLEOTIDE SEQUENCE [LARGE SCALE GENOMIC DNA]</scope>
    <source>
        <strain evidence="3 4">DSM 8251</strain>
    </source>
</reference>
<dbReference type="Proteomes" id="UP000316196">
    <property type="component" value="Unassembled WGS sequence"/>
</dbReference>
<evidence type="ECO:0000313" key="4">
    <source>
        <dbReference type="Proteomes" id="UP000316196"/>
    </source>
</evidence>
<dbReference type="OrthoDB" id="3728804at2"/>
<gene>
    <name evidence="3" type="ORF">FB460_1594</name>
</gene>
<feature type="transmembrane region" description="Helical" evidence="1">
    <location>
        <begin position="113"/>
        <end position="133"/>
    </location>
</feature>
<dbReference type="AlphaFoldDB" id="A0A542ZBP0"/>
<organism evidence="3 4">
    <name type="scientific">Propioniferax innocua</name>
    <dbReference type="NCBI Taxonomy" id="1753"/>
    <lineage>
        <taxon>Bacteria</taxon>
        <taxon>Bacillati</taxon>
        <taxon>Actinomycetota</taxon>
        <taxon>Actinomycetes</taxon>
        <taxon>Propionibacteriales</taxon>
        <taxon>Propionibacteriaceae</taxon>
        <taxon>Propioniferax</taxon>
    </lineage>
</organism>
<evidence type="ECO:0000259" key="2">
    <source>
        <dbReference type="Pfam" id="PF25547"/>
    </source>
</evidence>
<comment type="caution">
    <text evidence="3">The sequence shown here is derived from an EMBL/GenBank/DDBJ whole genome shotgun (WGS) entry which is preliminary data.</text>
</comment>
<proteinExistence type="predicted"/>
<dbReference type="InterPro" id="IPR057746">
    <property type="entry name" value="CpnT-like_N"/>
</dbReference>
<dbReference type="RefSeq" id="WP_142093592.1">
    <property type="nucleotide sequence ID" value="NZ_BAAAMD010000003.1"/>
</dbReference>
<evidence type="ECO:0000256" key="1">
    <source>
        <dbReference type="SAM" id="Phobius"/>
    </source>
</evidence>
<keyword evidence="1" id="KW-1133">Transmembrane helix</keyword>
<protein>
    <recommendedName>
        <fullName evidence="2">Outer membrane channel protein CpnT-like N-terminal domain-containing protein</fullName>
    </recommendedName>
</protein>
<keyword evidence="4" id="KW-1185">Reference proteome</keyword>
<dbReference type="Pfam" id="PF25547">
    <property type="entry name" value="WXG100_2"/>
    <property type="match status" value="1"/>
</dbReference>
<feature type="domain" description="Outer membrane channel protein CpnT-like N-terminal" evidence="2">
    <location>
        <begin position="17"/>
        <end position="148"/>
    </location>
</feature>
<keyword evidence="1" id="KW-0472">Membrane</keyword>
<feature type="transmembrane region" description="Helical" evidence="1">
    <location>
        <begin position="88"/>
        <end position="107"/>
    </location>
</feature>
<accession>A0A542ZBP0</accession>
<evidence type="ECO:0000313" key="3">
    <source>
        <dbReference type="EMBL" id="TQL57752.1"/>
    </source>
</evidence>
<name>A0A542ZBP0_9ACTN</name>
<sequence length="165" mass="16769">MGIVLPGEVSYLLEMLGFMWPNTDEEQTWSKGGEWQKFASAGAATTGEAGAGIQHVLSANEGEAMRAFRESAEGGEDPVQTVAQQMSAGSAGVGGAMYVMSGILVALKVATVVQLVALAIQIASAIAAAVPTAGASMTLIPLFKIAARLAIEVAMNVAITALMGG</sequence>
<keyword evidence="1" id="KW-0812">Transmembrane</keyword>
<dbReference type="EMBL" id="VFOR01000002">
    <property type="protein sequence ID" value="TQL57752.1"/>
    <property type="molecule type" value="Genomic_DNA"/>
</dbReference>